<dbReference type="InterPro" id="IPR058625">
    <property type="entry name" value="MdtA-like_BSH"/>
</dbReference>
<dbReference type="Pfam" id="PF25917">
    <property type="entry name" value="BSH_RND"/>
    <property type="match status" value="1"/>
</dbReference>
<dbReference type="PANTHER" id="PTHR32347">
    <property type="entry name" value="EFFLUX SYSTEM COMPONENT YKNX-RELATED"/>
    <property type="match status" value="1"/>
</dbReference>
<dbReference type="SUPFAM" id="SSF111369">
    <property type="entry name" value="HlyD-like secretion proteins"/>
    <property type="match status" value="2"/>
</dbReference>
<keyword evidence="2 3" id="KW-0175">Coiled coil</keyword>
<dbReference type="Gene3D" id="2.40.420.20">
    <property type="match status" value="1"/>
</dbReference>
<dbReference type="Gene3D" id="2.40.50.100">
    <property type="match status" value="1"/>
</dbReference>
<sequence>MRKRIIISIIILLVVFGVYQGFFKKERPTFNLAEVVRGEITQEVSETGQVKKGEEINLSFKNAGRIEKIYVEVGEKVKEGDILAKLDTAPLKIQLQEAKAASDIARAKLNKLSAGPTQEEIKIAQTAVKNSQVALDTARQGLKDAGEDALNVLDDSYLKAYNAFNEVDLIQRTYFTADDQEGIKVRENKDKTAAGMTQAKSYLDIAKADSTNEKINTSLSEMKKALEIASDALKIIRETCEEPTYRNLVSSTNKTSLDTHRGYINTAITNLANSQQLIISAKFAIESAEGVLQAAEDDLALTTAPARQEDIDLYQAQVAQAQAQVQLLENQIEEAVLVSPTNGQITKIAKQVGENVQSMTGDVVITLLPDAPFQIKANIYEEDVIKMKIGNPADISFVAFPEKVFKGKIISIDPAEKLIEGVVYYEVTIALEEMPEGLKPGMTTDLVIKTAQKENVLTVPQDAIQNKEGKTIVEVLKGEKFEEREIEIGLKGSNDIVEVI</sequence>
<dbReference type="GO" id="GO:0030313">
    <property type="term" value="C:cell envelope"/>
    <property type="evidence" value="ECO:0007669"/>
    <property type="project" value="UniProtKB-SubCell"/>
</dbReference>
<dbReference type="PRINTS" id="PR01490">
    <property type="entry name" value="RTXTOXIND"/>
</dbReference>
<evidence type="ECO:0000259" key="5">
    <source>
        <dbReference type="Pfam" id="PF25954"/>
    </source>
</evidence>
<dbReference type="Pfam" id="PF25954">
    <property type="entry name" value="Beta-barrel_RND_2"/>
    <property type="match status" value="1"/>
</dbReference>
<feature type="coiled-coil region" evidence="3">
    <location>
        <begin position="311"/>
        <end position="338"/>
    </location>
</feature>
<reference evidence="7" key="1">
    <citation type="submission" date="2017-09" db="EMBL/GenBank/DDBJ databases">
        <title>Depth-based differentiation of microbial function through sediment-hosted aquifers and enrichment of novel symbionts in the deep terrestrial subsurface.</title>
        <authorList>
            <person name="Probst A.J."/>
            <person name="Ladd B."/>
            <person name="Jarett J.K."/>
            <person name="Geller-Mcgrath D.E."/>
            <person name="Sieber C.M.K."/>
            <person name="Emerson J.B."/>
            <person name="Anantharaman K."/>
            <person name="Thomas B.C."/>
            <person name="Malmstrom R."/>
            <person name="Stieglmeier M."/>
            <person name="Klingl A."/>
            <person name="Woyke T."/>
            <person name="Ryan C.M."/>
            <person name="Banfield J.F."/>
        </authorList>
    </citation>
    <scope>NUCLEOTIDE SEQUENCE [LARGE SCALE GENOMIC DNA]</scope>
</reference>
<feature type="non-terminal residue" evidence="6">
    <location>
        <position position="500"/>
    </location>
</feature>
<feature type="domain" description="CusB-like beta-barrel" evidence="5">
    <location>
        <begin position="375"/>
        <end position="450"/>
    </location>
</feature>
<dbReference type="PANTHER" id="PTHR32347:SF23">
    <property type="entry name" value="BLL5650 PROTEIN"/>
    <property type="match status" value="1"/>
</dbReference>
<dbReference type="AlphaFoldDB" id="A0A2M8DLP3"/>
<evidence type="ECO:0000256" key="3">
    <source>
        <dbReference type="SAM" id="Coils"/>
    </source>
</evidence>
<proteinExistence type="predicted"/>
<feature type="domain" description="Multidrug resistance protein MdtA-like barrel-sandwich hybrid" evidence="4">
    <location>
        <begin position="63"/>
        <end position="366"/>
    </location>
</feature>
<dbReference type="Proteomes" id="UP000230097">
    <property type="component" value="Unassembled WGS sequence"/>
</dbReference>
<dbReference type="Gene3D" id="2.40.30.170">
    <property type="match status" value="1"/>
</dbReference>
<accession>A0A2M8DLP3</accession>
<comment type="subcellular location">
    <subcellularLocation>
        <location evidence="1">Cell envelope</location>
    </subcellularLocation>
</comment>
<evidence type="ECO:0000259" key="4">
    <source>
        <dbReference type="Pfam" id="PF25917"/>
    </source>
</evidence>
<evidence type="ECO:0000256" key="2">
    <source>
        <dbReference type="ARBA" id="ARBA00023054"/>
    </source>
</evidence>
<organism evidence="6 7">
    <name type="scientific">Candidatus Nealsonbacteria bacterium CG_4_9_14_0_8_um_filter_36_17</name>
    <dbReference type="NCBI Taxonomy" id="1974693"/>
    <lineage>
        <taxon>Bacteria</taxon>
        <taxon>Candidatus Nealsoniibacteriota</taxon>
    </lineage>
</organism>
<evidence type="ECO:0000313" key="6">
    <source>
        <dbReference type="EMBL" id="PJB98783.1"/>
    </source>
</evidence>
<evidence type="ECO:0000313" key="7">
    <source>
        <dbReference type="Proteomes" id="UP000230097"/>
    </source>
</evidence>
<evidence type="ECO:0000256" key="1">
    <source>
        <dbReference type="ARBA" id="ARBA00004196"/>
    </source>
</evidence>
<gene>
    <name evidence="6" type="ORF">CO078_00885</name>
</gene>
<dbReference type="InterPro" id="IPR058792">
    <property type="entry name" value="Beta-barrel_RND_2"/>
</dbReference>
<protein>
    <submittedName>
        <fullName evidence="6">Uncharacterized protein</fullName>
    </submittedName>
</protein>
<dbReference type="EMBL" id="PFTC01000025">
    <property type="protein sequence ID" value="PJB98783.1"/>
    <property type="molecule type" value="Genomic_DNA"/>
</dbReference>
<name>A0A2M8DLP3_9BACT</name>
<comment type="caution">
    <text evidence="6">The sequence shown here is derived from an EMBL/GenBank/DDBJ whole genome shotgun (WGS) entry which is preliminary data.</text>
</comment>
<dbReference type="InterPro" id="IPR050465">
    <property type="entry name" value="UPF0194_transport"/>
</dbReference>